<keyword evidence="3" id="KW-1185">Reference proteome</keyword>
<proteinExistence type="predicted"/>
<feature type="compositionally biased region" description="Low complexity" evidence="1">
    <location>
        <begin position="8"/>
        <end position="40"/>
    </location>
</feature>
<dbReference type="Ensembl" id="ENSACDT00005026033.1">
    <property type="protein sequence ID" value="ENSACDP00005021777.1"/>
    <property type="gene ID" value="ENSACDG00005015756.1"/>
</dbReference>
<accession>A0A8B9EK49</accession>
<dbReference type="AlphaFoldDB" id="A0A8B9EK49"/>
<reference evidence="2" key="1">
    <citation type="submission" date="2025-08" db="UniProtKB">
        <authorList>
            <consortium name="Ensembl"/>
        </authorList>
    </citation>
    <scope>IDENTIFICATION</scope>
</reference>
<feature type="region of interest" description="Disordered" evidence="1">
    <location>
        <begin position="247"/>
        <end position="274"/>
    </location>
</feature>
<sequence length="607" mass="64128">MRRCCARSPSPTAASSPAPGKPGSSSSSSPSTWSSGGSAPPMKPERTARSLTSAACLSTSCSSRARVPSTSTAAASRPAAAGSPTARPPASTSTACSTRATASASRRSPACPSCCSRRTSCSAPPTRAGSLSPLTEAPSTSSSCWSRGAANTCTRCARPQVGSGHRGPLGCSPLPTLGFVGPCPALPLRQPRGALIGRGGRRSGTPRGEARWLLVPSAPTGAGARRSPRHGRGRLPAGIERRWELAGGGQRGLGNPRVQPETLQGRRRRRGAERSASGCCEHGLCAEALLRPWSREGEVPRGIREGLRGRDCPCVLPALSPPLPAPLHGAHVRLCGVSPRHPPGHQQPRHRLRGPAGRSCPCRCPRQDPVPTQRSQSGWGCCVLAQGCDAGWSRGRPRPLSCPAALRVQHPREAVHGLEPHGAERRAAQGLAGEGYAHHPHRLQPPEPRAHPAARRLHVLRPRQVPGERGWGLPARARGGMLMPVEQGKGTGGYWGRPGDTECLRDRGARICTRGPSQPAGVRAADEAVPPQPLPDASTPLFNQSALKQLPEPARQRQLHAFKICKKFQPLLFAELLEENRLVLVERPLADIRAQLPPPVQQQPFGT</sequence>
<evidence type="ECO:0000256" key="1">
    <source>
        <dbReference type="SAM" id="MobiDB-lite"/>
    </source>
</evidence>
<dbReference type="Proteomes" id="UP000694521">
    <property type="component" value="Unplaced"/>
</dbReference>
<feature type="region of interest" description="Disordered" evidence="1">
    <location>
        <begin position="1"/>
        <end position="146"/>
    </location>
</feature>
<evidence type="ECO:0000313" key="3">
    <source>
        <dbReference type="Proteomes" id="UP000694521"/>
    </source>
</evidence>
<evidence type="ECO:0000313" key="2">
    <source>
        <dbReference type="Ensembl" id="ENSACDP00005021777.1"/>
    </source>
</evidence>
<feature type="compositionally biased region" description="Polar residues" evidence="1">
    <location>
        <begin position="137"/>
        <end position="146"/>
    </location>
</feature>
<feature type="compositionally biased region" description="Low complexity" evidence="1">
    <location>
        <begin position="49"/>
        <end position="125"/>
    </location>
</feature>
<protein>
    <submittedName>
        <fullName evidence="2">Uncharacterized protein</fullName>
    </submittedName>
</protein>
<organism evidence="2 3">
    <name type="scientific">Anser cygnoides</name>
    <name type="common">Swan goose</name>
    <dbReference type="NCBI Taxonomy" id="8845"/>
    <lineage>
        <taxon>Eukaryota</taxon>
        <taxon>Metazoa</taxon>
        <taxon>Chordata</taxon>
        <taxon>Craniata</taxon>
        <taxon>Vertebrata</taxon>
        <taxon>Euteleostomi</taxon>
        <taxon>Archelosauria</taxon>
        <taxon>Archosauria</taxon>
        <taxon>Dinosauria</taxon>
        <taxon>Saurischia</taxon>
        <taxon>Theropoda</taxon>
        <taxon>Coelurosauria</taxon>
        <taxon>Aves</taxon>
        <taxon>Neognathae</taxon>
        <taxon>Galloanserae</taxon>
        <taxon>Anseriformes</taxon>
        <taxon>Anatidae</taxon>
        <taxon>Anserinae</taxon>
        <taxon>Anser</taxon>
    </lineage>
</organism>
<reference evidence="2" key="2">
    <citation type="submission" date="2025-09" db="UniProtKB">
        <authorList>
            <consortium name="Ensembl"/>
        </authorList>
    </citation>
    <scope>IDENTIFICATION</scope>
</reference>
<name>A0A8B9EK49_ANSCY</name>